<keyword evidence="4" id="KW-1185">Reference proteome</keyword>
<dbReference type="GO" id="GO:0016616">
    <property type="term" value="F:oxidoreductase activity, acting on the CH-OH group of donors, NAD or NADP as acceptor"/>
    <property type="evidence" value="ECO:0007669"/>
    <property type="project" value="TreeGrafter"/>
</dbReference>
<name>A0A1M5EH50_9BACT</name>
<dbReference type="PRINTS" id="PR00080">
    <property type="entry name" value="SDRFAMILY"/>
</dbReference>
<dbReference type="PRINTS" id="PR00081">
    <property type="entry name" value="GDHRDH"/>
</dbReference>
<dbReference type="SUPFAM" id="SSF51735">
    <property type="entry name" value="NAD(P)-binding Rossmann-fold domains"/>
    <property type="match status" value="1"/>
</dbReference>
<proteinExistence type="inferred from homology"/>
<sequence length="249" mass="26516">MNLLSNKTAIITGGSRGIGAATARRFAENGADVIITYLNSKEAAEKVVTYCRKQDVQAEAWQVDAGSREDMRNLVSRAVDAFGKLDILVNGVGIFLMDAIEKTTDEDFEETVNINIRSVYLTSREAAKVLPKGGRIINIGSHLGERVKMAGIPLYALSKAAVVGFTRALAHDLGPKEISVNCVQPGPTNTDMNPADPDENPTANAQKSGTVLERYAKPEELADSITFLASSQSSYISGAIINVDGGANA</sequence>
<dbReference type="Pfam" id="PF13561">
    <property type="entry name" value="adh_short_C2"/>
    <property type="match status" value="1"/>
</dbReference>
<dbReference type="STRING" id="1194090.SAMN05443144_11357"/>
<gene>
    <name evidence="3" type="ORF">SAMN05443144_11357</name>
</gene>
<evidence type="ECO:0000256" key="2">
    <source>
        <dbReference type="SAM" id="MobiDB-lite"/>
    </source>
</evidence>
<evidence type="ECO:0000313" key="4">
    <source>
        <dbReference type="Proteomes" id="UP000184041"/>
    </source>
</evidence>
<dbReference type="FunFam" id="3.40.50.720:FF:000084">
    <property type="entry name" value="Short-chain dehydrogenase reductase"/>
    <property type="match status" value="1"/>
</dbReference>
<organism evidence="3 4">
    <name type="scientific">Fodinibius roseus</name>
    <dbReference type="NCBI Taxonomy" id="1194090"/>
    <lineage>
        <taxon>Bacteria</taxon>
        <taxon>Pseudomonadati</taxon>
        <taxon>Balneolota</taxon>
        <taxon>Balneolia</taxon>
        <taxon>Balneolales</taxon>
        <taxon>Balneolaceae</taxon>
        <taxon>Fodinibius</taxon>
    </lineage>
</organism>
<dbReference type="InterPro" id="IPR036291">
    <property type="entry name" value="NAD(P)-bd_dom_sf"/>
</dbReference>
<accession>A0A1M5EH50</accession>
<protein>
    <submittedName>
        <fullName evidence="3">3-oxoacyl-[acyl-carrier protein] reductase</fullName>
    </submittedName>
</protein>
<dbReference type="CDD" id="cd05233">
    <property type="entry name" value="SDR_c"/>
    <property type="match status" value="1"/>
</dbReference>
<feature type="region of interest" description="Disordered" evidence="2">
    <location>
        <begin position="184"/>
        <end position="208"/>
    </location>
</feature>
<reference evidence="3 4" key="1">
    <citation type="submission" date="2016-11" db="EMBL/GenBank/DDBJ databases">
        <authorList>
            <person name="Jaros S."/>
            <person name="Januszkiewicz K."/>
            <person name="Wedrychowicz H."/>
        </authorList>
    </citation>
    <scope>NUCLEOTIDE SEQUENCE [LARGE SCALE GENOMIC DNA]</scope>
    <source>
        <strain evidence="3 4">DSM 21986</strain>
    </source>
</reference>
<dbReference type="AlphaFoldDB" id="A0A1M5EH50"/>
<dbReference type="EMBL" id="FQUS01000013">
    <property type="protein sequence ID" value="SHF78506.1"/>
    <property type="molecule type" value="Genomic_DNA"/>
</dbReference>
<dbReference type="Gene3D" id="3.40.50.720">
    <property type="entry name" value="NAD(P)-binding Rossmann-like Domain"/>
    <property type="match status" value="1"/>
</dbReference>
<evidence type="ECO:0000256" key="1">
    <source>
        <dbReference type="ARBA" id="ARBA00006484"/>
    </source>
</evidence>
<evidence type="ECO:0000313" key="3">
    <source>
        <dbReference type="EMBL" id="SHF78506.1"/>
    </source>
</evidence>
<dbReference type="Proteomes" id="UP000184041">
    <property type="component" value="Unassembled WGS sequence"/>
</dbReference>
<dbReference type="PANTHER" id="PTHR42760">
    <property type="entry name" value="SHORT-CHAIN DEHYDROGENASES/REDUCTASES FAMILY MEMBER"/>
    <property type="match status" value="1"/>
</dbReference>
<comment type="similarity">
    <text evidence="1">Belongs to the short-chain dehydrogenases/reductases (SDR) family.</text>
</comment>
<dbReference type="PANTHER" id="PTHR42760:SF50">
    <property type="entry name" value="SHORT-CHAIN DEHYDROGENASE-RELATED"/>
    <property type="match status" value="1"/>
</dbReference>
<dbReference type="InterPro" id="IPR002347">
    <property type="entry name" value="SDR_fam"/>
</dbReference>